<comment type="caution">
    <text evidence="1">The sequence shown here is derived from an EMBL/GenBank/DDBJ whole genome shotgun (WGS) entry which is preliminary data.</text>
</comment>
<protein>
    <submittedName>
        <fullName evidence="1">Uncharacterized protein</fullName>
    </submittedName>
</protein>
<proteinExistence type="predicted"/>
<dbReference type="AlphaFoldDB" id="A0A835F982"/>
<dbReference type="Proteomes" id="UP000636709">
    <property type="component" value="Unassembled WGS sequence"/>
</dbReference>
<dbReference type="OrthoDB" id="768530at2759"/>
<organism evidence="1 2">
    <name type="scientific">Digitaria exilis</name>
    <dbReference type="NCBI Taxonomy" id="1010633"/>
    <lineage>
        <taxon>Eukaryota</taxon>
        <taxon>Viridiplantae</taxon>
        <taxon>Streptophyta</taxon>
        <taxon>Embryophyta</taxon>
        <taxon>Tracheophyta</taxon>
        <taxon>Spermatophyta</taxon>
        <taxon>Magnoliopsida</taxon>
        <taxon>Liliopsida</taxon>
        <taxon>Poales</taxon>
        <taxon>Poaceae</taxon>
        <taxon>PACMAD clade</taxon>
        <taxon>Panicoideae</taxon>
        <taxon>Panicodae</taxon>
        <taxon>Paniceae</taxon>
        <taxon>Anthephorinae</taxon>
        <taxon>Digitaria</taxon>
    </lineage>
</organism>
<evidence type="ECO:0000313" key="2">
    <source>
        <dbReference type="Proteomes" id="UP000636709"/>
    </source>
</evidence>
<evidence type="ECO:0000313" key="1">
    <source>
        <dbReference type="EMBL" id="KAF8731856.1"/>
    </source>
</evidence>
<dbReference type="EMBL" id="JACEFO010001605">
    <property type="protein sequence ID" value="KAF8731856.1"/>
    <property type="molecule type" value="Genomic_DNA"/>
</dbReference>
<keyword evidence="2" id="KW-1185">Reference proteome</keyword>
<sequence>MARKGNLIPLRLDLNRSLDPSRFSEGDRNSHRSVRLFLIFVCPFKKKA</sequence>
<reference evidence="1" key="1">
    <citation type="submission" date="2020-07" db="EMBL/GenBank/DDBJ databases">
        <title>Genome sequence and genetic diversity analysis of an under-domesticated orphan crop, white fonio (Digitaria exilis).</title>
        <authorList>
            <person name="Bennetzen J.L."/>
            <person name="Chen S."/>
            <person name="Ma X."/>
            <person name="Wang X."/>
            <person name="Yssel A.E.J."/>
            <person name="Chaluvadi S.R."/>
            <person name="Johnson M."/>
            <person name="Gangashetty P."/>
            <person name="Hamidou F."/>
            <person name="Sanogo M.D."/>
            <person name="Zwaenepoel A."/>
            <person name="Wallace J."/>
            <person name="Van De Peer Y."/>
            <person name="Van Deynze A."/>
        </authorList>
    </citation>
    <scope>NUCLEOTIDE SEQUENCE</scope>
    <source>
        <tissue evidence="1">Leaves</tissue>
    </source>
</reference>
<accession>A0A835F982</accession>
<gene>
    <name evidence="1" type="ORF">HU200_015800</name>
</gene>
<name>A0A835F982_9POAL</name>